<comment type="caution">
    <text evidence="3">The sequence shown here is derived from an EMBL/GenBank/DDBJ whole genome shotgun (WGS) entry which is preliminary data.</text>
</comment>
<dbReference type="PROSITE" id="PS50943">
    <property type="entry name" value="HTH_CROC1"/>
    <property type="match status" value="1"/>
</dbReference>
<dbReference type="CDD" id="cd00093">
    <property type="entry name" value="HTH_XRE"/>
    <property type="match status" value="1"/>
</dbReference>
<organism evidence="3 4">
    <name type="scientific">Burkholderia singularis</name>
    <dbReference type="NCBI Taxonomy" id="1503053"/>
    <lineage>
        <taxon>Bacteria</taxon>
        <taxon>Pseudomonadati</taxon>
        <taxon>Pseudomonadota</taxon>
        <taxon>Betaproteobacteria</taxon>
        <taxon>Burkholderiales</taxon>
        <taxon>Burkholderiaceae</taxon>
        <taxon>Burkholderia</taxon>
        <taxon>pseudomallei group</taxon>
    </lineage>
</organism>
<keyword evidence="1 3" id="KW-0238">DNA-binding</keyword>
<dbReference type="RefSeq" id="WP_059520007.1">
    <property type="nucleotide sequence ID" value="NZ_CP013448.1"/>
</dbReference>
<name>A0A118DM33_9BURK</name>
<dbReference type="InterPro" id="IPR001387">
    <property type="entry name" value="Cro/C1-type_HTH"/>
</dbReference>
<dbReference type="GO" id="GO:0003677">
    <property type="term" value="F:DNA binding"/>
    <property type="evidence" value="ECO:0007669"/>
    <property type="project" value="UniProtKB-KW"/>
</dbReference>
<dbReference type="Gene3D" id="2.60.120.10">
    <property type="entry name" value="Jelly Rolls"/>
    <property type="match status" value="1"/>
</dbReference>
<evidence type="ECO:0000259" key="2">
    <source>
        <dbReference type="PROSITE" id="PS50943"/>
    </source>
</evidence>
<dbReference type="EMBL" id="LOWA01000055">
    <property type="protein sequence ID" value="KVE24321.1"/>
    <property type="molecule type" value="Genomic_DNA"/>
</dbReference>
<evidence type="ECO:0000313" key="3">
    <source>
        <dbReference type="EMBL" id="KVE24321.1"/>
    </source>
</evidence>
<evidence type="ECO:0000256" key="1">
    <source>
        <dbReference type="ARBA" id="ARBA00023125"/>
    </source>
</evidence>
<keyword evidence="4" id="KW-1185">Reference proteome</keyword>
<dbReference type="SUPFAM" id="SSF51182">
    <property type="entry name" value="RmlC-like cupins"/>
    <property type="match status" value="1"/>
</dbReference>
<dbReference type="GO" id="GO:0005829">
    <property type="term" value="C:cytosol"/>
    <property type="evidence" value="ECO:0007669"/>
    <property type="project" value="TreeGrafter"/>
</dbReference>
<dbReference type="SMART" id="SM00530">
    <property type="entry name" value="HTH_XRE"/>
    <property type="match status" value="1"/>
</dbReference>
<dbReference type="InterPro" id="IPR050807">
    <property type="entry name" value="TransReg_Diox_bact_type"/>
</dbReference>
<dbReference type="InterPro" id="IPR011051">
    <property type="entry name" value="RmlC_Cupin_sf"/>
</dbReference>
<dbReference type="CDD" id="cd02209">
    <property type="entry name" value="cupin_XRE_C"/>
    <property type="match status" value="1"/>
</dbReference>
<sequence length="195" mass="21256">MNVNQLIARRVRALRDFHGYSLDALAERSKVSRSNISLIERAQSSPTAVVLERLATALGVPLASLFEDEPAERTASPLARAAEQPVWKDPASGYVRRTLSPSMPSPLTLVEVRFPAGGRIAYDAGERNADVHQQIWMLDGEMDITTGDDTWRVAAGDCLAMRIDRPTLFFNPGRKTARYVVALASAPAAHTGRSG</sequence>
<dbReference type="InterPro" id="IPR010982">
    <property type="entry name" value="Lambda_DNA-bd_dom_sf"/>
</dbReference>
<dbReference type="InterPro" id="IPR014710">
    <property type="entry name" value="RmlC-like_jellyroll"/>
</dbReference>
<dbReference type="PANTHER" id="PTHR46797:SF10">
    <property type="entry name" value="BLR1115 PROTEIN"/>
    <property type="match status" value="1"/>
</dbReference>
<reference evidence="3 4" key="1">
    <citation type="submission" date="2015-11" db="EMBL/GenBank/DDBJ databases">
        <title>Expanding the genomic diversity of Burkholderia species for the development of highly accurate diagnostics.</title>
        <authorList>
            <person name="Sahl J."/>
            <person name="Keim P."/>
            <person name="Wagner D."/>
        </authorList>
    </citation>
    <scope>NUCLEOTIDE SEQUENCE [LARGE SCALE GENOMIC DNA]</scope>
    <source>
        <strain evidence="3 4">TSV85</strain>
    </source>
</reference>
<dbReference type="Proteomes" id="UP000062788">
    <property type="component" value="Unassembled WGS sequence"/>
</dbReference>
<gene>
    <name evidence="3" type="ORF">WS67_01880</name>
</gene>
<protein>
    <submittedName>
        <fullName evidence="3">DNA-binding protein</fullName>
    </submittedName>
</protein>
<dbReference type="Gene3D" id="1.10.260.40">
    <property type="entry name" value="lambda repressor-like DNA-binding domains"/>
    <property type="match status" value="1"/>
</dbReference>
<evidence type="ECO:0000313" key="4">
    <source>
        <dbReference type="Proteomes" id="UP000062788"/>
    </source>
</evidence>
<feature type="domain" description="HTH cro/C1-type" evidence="2">
    <location>
        <begin position="11"/>
        <end position="65"/>
    </location>
</feature>
<dbReference type="OrthoDB" id="73827at2"/>
<dbReference type="PANTHER" id="PTHR46797">
    <property type="entry name" value="HTH-TYPE TRANSCRIPTIONAL REGULATOR"/>
    <property type="match status" value="1"/>
</dbReference>
<dbReference type="SUPFAM" id="SSF47413">
    <property type="entry name" value="lambda repressor-like DNA-binding domains"/>
    <property type="match status" value="1"/>
</dbReference>
<dbReference type="GO" id="GO:0003700">
    <property type="term" value="F:DNA-binding transcription factor activity"/>
    <property type="evidence" value="ECO:0007669"/>
    <property type="project" value="TreeGrafter"/>
</dbReference>
<dbReference type="Pfam" id="PF13560">
    <property type="entry name" value="HTH_31"/>
    <property type="match status" value="1"/>
</dbReference>
<accession>A0A118DM33</accession>
<proteinExistence type="predicted"/>
<dbReference type="AlphaFoldDB" id="A0A118DM33"/>